<dbReference type="HOGENOM" id="CLU_2557978_0_0_1"/>
<evidence type="ECO:0000256" key="1">
    <source>
        <dbReference type="SAM" id="MobiDB-lite"/>
    </source>
</evidence>
<dbReference type="AlphaFoldDB" id="A0A061HJJ1"/>
<reference evidence="4" key="1">
    <citation type="journal article" date="2013" name="Nat. Genet.">
        <title>The wheat powdery mildew genome shows the unique evolution of an obligate biotroph.</title>
        <authorList>
            <person name="Wicker T."/>
            <person name="Oberhaensli S."/>
            <person name="Parlange F."/>
            <person name="Buchmann J.P."/>
            <person name="Shatalina M."/>
            <person name="Roffler S."/>
            <person name="Ben-David R."/>
            <person name="Dolezel J."/>
            <person name="Simkova H."/>
            <person name="Schulze-Lefert P."/>
            <person name="Spanu P.D."/>
            <person name="Bruggmann R."/>
            <person name="Amselem J."/>
            <person name="Quesneville H."/>
            <person name="Ver Loren van Themaat E."/>
            <person name="Paape T."/>
            <person name="Shimizu K.K."/>
            <person name="Keller B."/>
        </authorList>
    </citation>
    <scope>NUCLEOTIDE SEQUENCE [LARGE SCALE GENOMIC DNA]</scope>
    <source>
        <strain evidence="4">96224</strain>
    </source>
</reference>
<organism evidence="3">
    <name type="scientific">Blumeria graminis f. sp. tritici 96224</name>
    <dbReference type="NCBI Taxonomy" id="1268274"/>
    <lineage>
        <taxon>Eukaryota</taxon>
        <taxon>Fungi</taxon>
        <taxon>Dikarya</taxon>
        <taxon>Ascomycota</taxon>
        <taxon>Pezizomycotina</taxon>
        <taxon>Leotiomycetes</taxon>
        <taxon>Erysiphales</taxon>
        <taxon>Erysiphaceae</taxon>
        <taxon>Blumeria</taxon>
    </lineage>
</organism>
<accession>A0A061HJJ1</accession>
<feature type="non-terminal residue" evidence="3">
    <location>
        <position position="82"/>
    </location>
</feature>
<feature type="compositionally biased region" description="Basic and acidic residues" evidence="1">
    <location>
        <begin position="26"/>
        <end position="41"/>
    </location>
</feature>
<feature type="compositionally biased region" description="Basic and acidic residues" evidence="1">
    <location>
        <begin position="1"/>
        <end position="10"/>
    </location>
</feature>
<protein>
    <submittedName>
        <fullName evidence="3">BgtAc-30109</fullName>
    </submittedName>
</protein>
<reference evidence="2" key="2">
    <citation type="submission" date="2013-01" db="EMBL/GenBank/DDBJ databases">
        <title>The wheat powdery mildew genome reveals unique evolution of an obligate biotroph.</title>
        <authorList>
            <person name="Oberhaensli S."/>
            <person name="Wicker T."/>
            <person name="Keller B."/>
        </authorList>
    </citation>
    <scope>NUCLEOTIDE SEQUENCE</scope>
    <source>
        <strain evidence="2">96224</strain>
    </source>
</reference>
<dbReference type="EMBL" id="KE375015">
    <property type="protein sequence ID" value="EPQ65902.1"/>
    <property type="molecule type" value="Genomic_DNA"/>
</dbReference>
<evidence type="ECO:0000313" key="4">
    <source>
        <dbReference type="Proteomes" id="UP000053110"/>
    </source>
</evidence>
<dbReference type="EMBL" id="UIGY01000042">
    <property type="protein sequence ID" value="SUZ09158.1"/>
    <property type="molecule type" value="Genomic_DNA"/>
</dbReference>
<proteinExistence type="predicted"/>
<feature type="region of interest" description="Disordered" evidence="1">
    <location>
        <begin position="1"/>
        <end position="42"/>
    </location>
</feature>
<name>A0A061HJJ1_BLUGR</name>
<reference evidence="3" key="3">
    <citation type="submission" date="2018-07" db="EMBL/GenBank/DDBJ databases">
        <authorList>
            <person name="Quirk P.G."/>
            <person name="Krulwich T.A."/>
        </authorList>
    </citation>
    <scope>NUCLEOTIDE SEQUENCE</scope>
    <source>
        <strain evidence="3">96224</strain>
    </source>
</reference>
<evidence type="ECO:0000313" key="2">
    <source>
        <dbReference type="EMBL" id="EPQ65902.1"/>
    </source>
</evidence>
<sequence length="82" mass="8979">MENLASDHTKISSSPTENDSNSVAEWDPRDSSPLSPDDKFDANLGAIGCEREAARRKSAPVLSAKNSSLNPIWTWNKFTITT</sequence>
<gene>
    <name evidence="2" type="ORF">BGT96224_Ac30109</name>
    <name evidence="3" type="ORF">BGT96224V2_LOCUS2332</name>
</gene>
<evidence type="ECO:0000313" key="3">
    <source>
        <dbReference type="EMBL" id="SUZ09158.1"/>
    </source>
</evidence>
<dbReference type="Proteomes" id="UP000053110">
    <property type="component" value="Unassembled WGS sequence"/>
</dbReference>
<feature type="compositionally biased region" description="Polar residues" evidence="1">
    <location>
        <begin position="11"/>
        <end position="23"/>
    </location>
</feature>